<organism evidence="4 5">
    <name type="scientific">Jaminaea rosea</name>
    <dbReference type="NCBI Taxonomy" id="1569628"/>
    <lineage>
        <taxon>Eukaryota</taxon>
        <taxon>Fungi</taxon>
        <taxon>Dikarya</taxon>
        <taxon>Basidiomycota</taxon>
        <taxon>Ustilaginomycotina</taxon>
        <taxon>Exobasidiomycetes</taxon>
        <taxon>Microstromatales</taxon>
        <taxon>Microstromatales incertae sedis</taxon>
        <taxon>Jaminaea</taxon>
    </lineage>
</organism>
<feature type="chain" id="PRO_5016363528" description="Asl1-like glycosyl hydrolase catalytic domain-containing protein" evidence="2">
    <location>
        <begin position="21"/>
        <end position="567"/>
    </location>
</feature>
<dbReference type="InterPro" id="IPR017853">
    <property type="entry name" value="GH"/>
</dbReference>
<dbReference type="OrthoDB" id="5959761at2759"/>
<dbReference type="RefSeq" id="XP_025362245.1">
    <property type="nucleotide sequence ID" value="XM_025506103.1"/>
</dbReference>
<evidence type="ECO:0000256" key="1">
    <source>
        <dbReference type="SAM" id="MobiDB-lite"/>
    </source>
</evidence>
<dbReference type="EMBL" id="KZ819667">
    <property type="protein sequence ID" value="PWN27633.1"/>
    <property type="molecule type" value="Genomic_DNA"/>
</dbReference>
<dbReference type="PANTHER" id="PTHR34154">
    <property type="entry name" value="ALKALI-SENSITIVE LINKAGE PROTEIN 1"/>
    <property type="match status" value="1"/>
</dbReference>
<dbReference type="SUPFAM" id="SSF51445">
    <property type="entry name" value="(Trans)glycosidases"/>
    <property type="match status" value="1"/>
</dbReference>
<name>A0A316UUP5_9BASI</name>
<proteinExistence type="predicted"/>
<dbReference type="Pfam" id="PF11790">
    <property type="entry name" value="Glyco_hydro_cc"/>
    <property type="match status" value="1"/>
</dbReference>
<feature type="domain" description="Asl1-like glycosyl hydrolase catalytic" evidence="3">
    <location>
        <begin position="26"/>
        <end position="259"/>
    </location>
</feature>
<dbReference type="GO" id="GO:0071966">
    <property type="term" value="P:fungal-type cell wall polysaccharide metabolic process"/>
    <property type="evidence" value="ECO:0007669"/>
    <property type="project" value="TreeGrafter"/>
</dbReference>
<dbReference type="GeneID" id="37027926"/>
<dbReference type="InterPro" id="IPR024655">
    <property type="entry name" value="Asl1_glyco_hydro_catalytic"/>
</dbReference>
<dbReference type="PANTHER" id="PTHR34154:SF10">
    <property type="entry name" value="ASL1-LIKE GLYCOSYL HYDROLASE CATALYTIC DOMAIN-CONTAINING PROTEIN"/>
    <property type="match status" value="1"/>
</dbReference>
<evidence type="ECO:0000313" key="4">
    <source>
        <dbReference type="EMBL" id="PWN27633.1"/>
    </source>
</evidence>
<evidence type="ECO:0000313" key="5">
    <source>
        <dbReference type="Proteomes" id="UP000245884"/>
    </source>
</evidence>
<gene>
    <name evidence="4" type="ORF">BDZ90DRAFT_232054</name>
</gene>
<keyword evidence="2" id="KW-0732">Signal</keyword>
<dbReference type="Gene3D" id="3.20.20.80">
    <property type="entry name" value="Glycosidases"/>
    <property type="match status" value="1"/>
</dbReference>
<dbReference type="AlphaFoldDB" id="A0A316UUP5"/>
<feature type="region of interest" description="Disordered" evidence="1">
    <location>
        <begin position="269"/>
        <end position="372"/>
    </location>
</feature>
<reference evidence="4 5" key="1">
    <citation type="journal article" date="2018" name="Mol. Biol. Evol.">
        <title>Broad Genomic Sampling Reveals a Smut Pathogenic Ancestry of the Fungal Clade Ustilaginomycotina.</title>
        <authorList>
            <person name="Kijpornyongpan T."/>
            <person name="Mondo S.J."/>
            <person name="Barry K."/>
            <person name="Sandor L."/>
            <person name="Lee J."/>
            <person name="Lipzen A."/>
            <person name="Pangilinan J."/>
            <person name="LaButti K."/>
            <person name="Hainaut M."/>
            <person name="Henrissat B."/>
            <person name="Grigoriev I.V."/>
            <person name="Spatafora J.W."/>
            <person name="Aime M.C."/>
        </authorList>
    </citation>
    <scope>NUCLEOTIDE SEQUENCE [LARGE SCALE GENOMIC DNA]</scope>
    <source>
        <strain evidence="4 5">MCA 5214</strain>
    </source>
</reference>
<keyword evidence="5" id="KW-1185">Reference proteome</keyword>
<evidence type="ECO:0000259" key="3">
    <source>
        <dbReference type="Pfam" id="PF11790"/>
    </source>
</evidence>
<dbReference type="GO" id="GO:0009277">
    <property type="term" value="C:fungal-type cell wall"/>
    <property type="evidence" value="ECO:0007669"/>
    <property type="project" value="TreeGrafter"/>
</dbReference>
<accession>A0A316UUP5</accession>
<dbReference type="STRING" id="1569628.A0A316UUP5"/>
<feature type="signal peptide" evidence="2">
    <location>
        <begin position="1"/>
        <end position="20"/>
    </location>
</feature>
<protein>
    <recommendedName>
        <fullName evidence="3">Asl1-like glycosyl hydrolase catalytic domain-containing protein</fullName>
    </recommendedName>
</protein>
<evidence type="ECO:0000256" key="2">
    <source>
        <dbReference type="SAM" id="SignalP"/>
    </source>
</evidence>
<dbReference type="InterPro" id="IPR053183">
    <property type="entry name" value="ASL1"/>
</dbReference>
<sequence length="567" mass="60020">MLVLHQVALTALCFASAVFAAGGKRGLAYNNASLTLPFKGSSHISWAYDWYQAYTTPYNTDLEYVPMLWSDAADLRASWASNVARMQAAGSKHLLAFNEPDLCAFGAGSSCMEMNASVAAYQKYIQPYAGKMLLGSPAVTNAGAPGGLTWLSQFMGNCTGCQIDFLSLHWYSNKYAGLNYLKSHINEARKVANGRPIWLTEFGLTDDYTTEELKSFLSSAMTWMDSQPDIEGYSYFFDAVGTNWLIGPDYQLNDIGKLYAGMDGASAATSSSTSMTSSTAASTTTKATSTSSPASAKTTASTSSSVPASSKTSTSSSAVASSKTSTASTAKTTTSVVASSPTTTSRASSAVPTTSNKASTLTTSRASTTTSQANVVVSMSSSSSASAIPTGLPVNILSAVYVTQSVTAKSKSLWQHGSTILFQSGGNLWKKLGLSSNPWPDHTNTLNVYYSRGNKQRVATYKDSSPDCNLSTDTCGSTIVTAPVTKPAKSPITLVAVVWGDRVLTTATLWSRLYKAAQSGSSFQATNSFFGATPMPGQGKTAVIWYRNSRNDLKVLTAKQNATVRFS</sequence>
<dbReference type="Proteomes" id="UP000245884">
    <property type="component" value="Unassembled WGS sequence"/>
</dbReference>